<name>A0A0F9KA00_9ZZZZ</name>
<dbReference type="EMBL" id="LAZR01008436">
    <property type="protein sequence ID" value="KKM78758.1"/>
    <property type="molecule type" value="Genomic_DNA"/>
</dbReference>
<sequence length="91" mass="10456">MLVVVDRKLRVVRVSGLTVQEAGWLGYKFTKEYPSLVKDGKEHGWYVIAFDSMPDRYDRTETYNIEASWNTASYKIPRIIENPPPAPTPPV</sequence>
<organism evidence="1">
    <name type="scientific">marine sediment metagenome</name>
    <dbReference type="NCBI Taxonomy" id="412755"/>
    <lineage>
        <taxon>unclassified sequences</taxon>
        <taxon>metagenomes</taxon>
        <taxon>ecological metagenomes</taxon>
    </lineage>
</organism>
<proteinExistence type="predicted"/>
<reference evidence="1" key="1">
    <citation type="journal article" date="2015" name="Nature">
        <title>Complex archaea that bridge the gap between prokaryotes and eukaryotes.</title>
        <authorList>
            <person name="Spang A."/>
            <person name="Saw J.H."/>
            <person name="Jorgensen S.L."/>
            <person name="Zaremba-Niedzwiedzka K."/>
            <person name="Martijn J."/>
            <person name="Lind A.E."/>
            <person name="van Eijk R."/>
            <person name="Schleper C."/>
            <person name="Guy L."/>
            <person name="Ettema T.J."/>
        </authorList>
    </citation>
    <scope>NUCLEOTIDE SEQUENCE</scope>
</reference>
<feature type="non-terminal residue" evidence="1">
    <location>
        <position position="91"/>
    </location>
</feature>
<accession>A0A0F9KA00</accession>
<comment type="caution">
    <text evidence="1">The sequence shown here is derived from an EMBL/GenBank/DDBJ whole genome shotgun (WGS) entry which is preliminary data.</text>
</comment>
<protein>
    <submittedName>
        <fullName evidence="1">Uncharacterized protein</fullName>
    </submittedName>
</protein>
<dbReference type="AlphaFoldDB" id="A0A0F9KA00"/>
<gene>
    <name evidence="1" type="ORF">LCGC14_1356620</name>
</gene>
<evidence type="ECO:0000313" key="1">
    <source>
        <dbReference type="EMBL" id="KKM78758.1"/>
    </source>
</evidence>